<sequence length="203" mass="23007">MASALMRFATSVLLLFLLAELPTSKSSQCKKARSLIDVDWSKLDKKLWIQALVDKAHTVKQCIARSYRGKEGKVRLRAVGGSASNVWNISKVYRDGVHDKDTIRFPKSKRPHFYQILDTDYETYVVEHNCNPFRGNVVSLMYHKPVNDIPEEVVKKTSAAVVKSGINRLFNMTTTDCMLSGKGISKHIGPWWTISVEQEVYDA</sequence>
<reference evidence="2" key="1">
    <citation type="journal article" date="2017" name="Parasit. Vectors">
        <title>Sialotranscriptomics of Rhipicephalus zambeziensis reveals intricate expression profiles of secretory proteins and suggests tight temporal transcriptional regulation during blood-feeding.</title>
        <authorList>
            <person name="de Castro M.H."/>
            <person name="de Klerk D."/>
            <person name="Pienaar R."/>
            <person name="Rees D.J.G."/>
            <person name="Mans B.J."/>
        </authorList>
    </citation>
    <scope>NUCLEOTIDE SEQUENCE</scope>
    <source>
        <tissue evidence="2">Salivary glands</tissue>
    </source>
</reference>
<dbReference type="EMBL" id="GFPF01003209">
    <property type="protein sequence ID" value="MAA14355.1"/>
    <property type="molecule type" value="Transcribed_RNA"/>
</dbReference>
<feature type="signal peptide" evidence="1">
    <location>
        <begin position="1"/>
        <end position="26"/>
    </location>
</feature>
<name>A0A224YBS1_9ACAR</name>
<organism evidence="2">
    <name type="scientific">Rhipicephalus zambeziensis</name>
    <dbReference type="NCBI Taxonomy" id="60191"/>
    <lineage>
        <taxon>Eukaryota</taxon>
        <taxon>Metazoa</taxon>
        <taxon>Ecdysozoa</taxon>
        <taxon>Arthropoda</taxon>
        <taxon>Chelicerata</taxon>
        <taxon>Arachnida</taxon>
        <taxon>Acari</taxon>
        <taxon>Parasitiformes</taxon>
        <taxon>Ixodida</taxon>
        <taxon>Ixodoidea</taxon>
        <taxon>Ixodidae</taxon>
        <taxon>Rhipicephalinae</taxon>
        <taxon>Rhipicephalus</taxon>
        <taxon>Rhipicephalus</taxon>
    </lineage>
</organism>
<keyword evidence="1" id="KW-0732">Signal</keyword>
<dbReference type="InterPro" id="IPR012674">
    <property type="entry name" value="Calycin"/>
</dbReference>
<accession>A0A224YBS1</accession>
<dbReference type="Gene3D" id="2.40.128.20">
    <property type="match status" value="1"/>
</dbReference>
<evidence type="ECO:0000256" key="1">
    <source>
        <dbReference type="SAM" id="SignalP"/>
    </source>
</evidence>
<protein>
    <recommendedName>
        <fullName evidence="3">Lipocalin</fullName>
    </recommendedName>
</protein>
<dbReference type="AlphaFoldDB" id="A0A224YBS1"/>
<evidence type="ECO:0008006" key="3">
    <source>
        <dbReference type="Google" id="ProtNLM"/>
    </source>
</evidence>
<evidence type="ECO:0000313" key="2">
    <source>
        <dbReference type="EMBL" id="MAA14355.1"/>
    </source>
</evidence>
<feature type="chain" id="PRO_5012962893" description="Lipocalin" evidence="1">
    <location>
        <begin position="27"/>
        <end position="203"/>
    </location>
</feature>
<proteinExistence type="predicted"/>
<dbReference type="SUPFAM" id="SSF50814">
    <property type="entry name" value="Lipocalins"/>
    <property type="match status" value="1"/>
</dbReference>